<proteinExistence type="predicted"/>
<name>D2S5G9_GEOOG</name>
<dbReference type="eggNOG" id="COG3293">
    <property type="taxonomic scope" value="Bacteria"/>
</dbReference>
<gene>
    <name evidence="3" type="ordered locus">Gobs_2603</name>
</gene>
<reference evidence="3 4" key="1">
    <citation type="journal article" date="2010" name="Stand. Genomic Sci.">
        <title>Complete genome sequence of Geodermatophilus obscurus type strain (G-20).</title>
        <authorList>
            <person name="Ivanova N."/>
            <person name="Sikorski J."/>
            <person name="Jando M."/>
            <person name="Munk C."/>
            <person name="Lapidus A."/>
            <person name="Glavina Del Rio T."/>
            <person name="Copeland A."/>
            <person name="Tice H."/>
            <person name="Cheng J.-F."/>
            <person name="Lucas S."/>
            <person name="Chen F."/>
            <person name="Nolan M."/>
            <person name="Bruce D."/>
            <person name="Goodwin L."/>
            <person name="Pitluck S."/>
            <person name="Mavromatis K."/>
            <person name="Mikhailova N."/>
            <person name="Pati A."/>
            <person name="Chen A."/>
            <person name="Palaniappan K."/>
            <person name="Land M."/>
            <person name="Hauser L."/>
            <person name="Chang Y.-J."/>
            <person name="Jeffries C.D."/>
            <person name="Meincke L."/>
            <person name="Brettin T."/>
            <person name="Detter J.C."/>
            <person name="Detter J.C."/>
            <person name="Rohde M."/>
            <person name="Goeker M."/>
            <person name="Bristow J."/>
            <person name="Eisen J.A."/>
            <person name="Markowitz V."/>
            <person name="Hugenholtz P."/>
            <person name="Kyrpides N.C."/>
            <person name="Klenk H.-P."/>
        </authorList>
    </citation>
    <scope>NUCLEOTIDE SEQUENCE [LARGE SCALE GENOMIC DNA]</scope>
    <source>
        <strain evidence="4">ATCC 25078 / DSM 43160 / JCM 3152 / KCC A-0152 / KCTC 9177 / NBRC 13315 / NRRL B-3577 / G-20</strain>
    </source>
</reference>
<dbReference type="InterPro" id="IPR002559">
    <property type="entry name" value="Transposase_11"/>
</dbReference>
<dbReference type="STRING" id="526225.Gobs_2603"/>
<feature type="domain" description="Transposase IS4-like" evidence="1">
    <location>
        <begin position="102"/>
        <end position="260"/>
    </location>
</feature>
<dbReference type="KEGG" id="gob:Gobs_2603"/>
<dbReference type="RefSeq" id="WP_012948683.1">
    <property type="nucleotide sequence ID" value="NC_013757.1"/>
</dbReference>
<dbReference type="OrthoDB" id="4546548at2"/>
<evidence type="ECO:0000313" key="3">
    <source>
        <dbReference type="EMBL" id="ADB75249.1"/>
    </source>
</evidence>
<dbReference type="PANTHER" id="PTHR30007:SF1">
    <property type="entry name" value="BLR1914 PROTEIN"/>
    <property type="match status" value="1"/>
</dbReference>
<keyword evidence="4" id="KW-1185">Reference proteome</keyword>
<reference evidence="4" key="2">
    <citation type="submission" date="2010-01" db="EMBL/GenBank/DDBJ databases">
        <title>The complete genome of Geodermatophilus obscurus DSM 43160.</title>
        <authorList>
            <consortium name="US DOE Joint Genome Institute (JGI-PGF)"/>
            <person name="Lucas S."/>
            <person name="Copeland A."/>
            <person name="Lapidus A."/>
            <person name="Glavina del Rio T."/>
            <person name="Dalin E."/>
            <person name="Tice H."/>
            <person name="Bruce D."/>
            <person name="Goodwin L."/>
            <person name="Pitluck S."/>
            <person name="Kyrpides N."/>
            <person name="Mavromatis K."/>
            <person name="Ivanova N."/>
            <person name="Munk A.C."/>
            <person name="Brettin T."/>
            <person name="Detter J.C."/>
            <person name="Han C."/>
            <person name="Larimer F."/>
            <person name="Land M."/>
            <person name="Hauser L."/>
            <person name="Markowitz V."/>
            <person name="Cheng J.-F."/>
            <person name="Hugenholtz P."/>
            <person name="Woyke T."/>
            <person name="Wu D."/>
            <person name="Jando M."/>
            <person name="Schneider S."/>
            <person name="Klenk H.-P."/>
            <person name="Eisen J.A."/>
        </authorList>
    </citation>
    <scope>NUCLEOTIDE SEQUENCE [LARGE SCALE GENOMIC DNA]</scope>
    <source>
        <strain evidence="4">ATCC 25078 / DSM 43160 / JCM 3152 / KCC A-0152 / KCTC 9177 / NBRC 13315 / NRRL B-3577 / G-20</strain>
    </source>
</reference>
<dbReference type="GO" id="GO:0003677">
    <property type="term" value="F:DNA binding"/>
    <property type="evidence" value="ECO:0007669"/>
    <property type="project" value="InterPro"/>
</dbReference>
<evidence type="ECO:0000313" key="4">
    <source>
        <dbReference type="Proteomes" id="UP000001382"/>
    </source>
</evidence>
<dbReference type="PANTHER" id="PTHR30007">
    <property type="entry name" value="PHP DOMAIN PROTEIN"/>
    <property type="match status" value="1"/>
</dbReference>
<evidence type="ECO:0000259" key="1">
    <source>
        <dbReference type="Pfam" id="PF01609"/>
    </source>
</evidence>
<dbReference type="GO" id="GO:0006313">
    <property type="term" value="P:DNA transposition"/>
    <property type="evidence" value="ECO:0007669"/>
    <property type="project" value="InterPro"/>
</dbReference>
<organism evidence="3 4">
    <name type="scientific">Geodermatophilus obscurus (strain ATCC 25078 / DSM 43160 / JCM 3152 / CCUG 61914 / KCC A-0152 / KCTC 9177 / NBRC 13315 / NRRL B-3577 / G-20)</name>
    <dbReference type="NCBI Taxonomy" id="526225"/>
    <lineage>
        <taxon>Bacteria</taxon>
        <taxon>Bacillati</taxon>
        <taxon>Actinomycetota</taxon>
        <taxon>Actinomycetes</taxon>
        <taxon>Geodermatophilales</taxon>
        <taxon>Geodermatophilaceae</taxon>
        <taxon>Geodermatophilus</taxon>
    </lineage>
</organism>
<dbReference type="GO" id="GO:0004803">
    <property type="term" value="F:transposase activity"/>
    <property type="evidence" value="ECO:0007669"/>
    <property type="project" value="InterPro"/>
</dbReference>
<evidence type="ECO:0000259" key="2">
    <source>
        <dbReference type="Pfam" id="PF13340"/>
    </source>
</evidence>
<feature type="domain" description="Insertion element IS402-like" evidence="2">
    <location>
        <begin position="7"/>
        <end position="85"/>
    </location>
</feature>
<sequence>MIEELVPDGLWQRIASLLPPPKPRRHRYPGRRPIDDRAALAGIMFVLKTGITWNQLPTSLVGCSGVTCWRRLRDWTEAGVWPALHELLLAELRAAGELDLDRCAVDGSHIRALKRGDQVGPSPVDRGRPGSKHHLICDADGIPLAVTLTGGNRNDVTQLIPLVDAVPPIRGRRGRPRRRPRELFADRGYDHDIYRRRLRARGITPRIARRGVAHGSGLGKQRWVVERSFAWLHAFKRLRTRYERRADIHLGLMQLACALICYRRLRSF</sequence>
<dbReference type="HOGENOM" id="CLU_055261_4_2_11"/>
<dbReference type="EMBL" id="CP001867">
    <property type="protein sequence ID" value="ADB75249.1"/>
    <property type="molecule type" value="Genomic_DNA"/>
</dbReference>
<dbReference type="Proteomes" id="UP000001382">
    <property type="component" value="Chromosome"/>
</dbReference>
<accession>D2S5G9</accession>
<dbReference type="Pfam" id="PF13340">
    <property type="entry name" value="DUF4096"/>
    <property type="match status" value="1"/>
</dbReference>
<dbReference type="Pfam" id="PF01609">
    <property type="entry name" value="DDE_Tnp_1"/>
    <property type="match status" value="1"/>
</dbReference>
<dbReference type="AlphaFoldDB" id="D2S5G9"/>
<protein>
    <submittedName>
        <fullName evidence="3">Uncharacterized protein</fullName>
    </submittedName>
</protein>
<dbReference type="InterPro" id="IPR025161">
    <property type="entry name" value="IS402-like_dom"/>
</dbReference>
<dbReference type="NCBIfam" id="NF033580">
    <property type="entry name" value="transpos_IS5_3"/>
    <property type="match status" value="1"/>
</dbReference>